<dbReference type="InterPro" id="IPR006124">
    <property type="entry name" value="Metalloenzyme"/>
</dbReference>
<dbReference type="InterPro" id="IPR004456">
    <property type="entry name" value="Pglycerate_mutase_ApgM"/>
</dbReference>
<evidence type="ECO:0000259" key="7">
    <source>
        <dbReference type="Pfam" id="PF01676"/>
    </source>
</evidence>
<dbReference type="SUPFAM" id="SSF53649">
    <property type="entry name" value="Alkaline phosphatase-like"/>
    <property type="match status" value="1"/>
</dbReference>
<comment type="pathway">
    <text evidence="3">Carbohydrate degradation.</text>
</comment>
<dbReference type="EMBL" id="CP060490">
    <property type="protein sequence ID" value="QNL45460.1"/>
    <property type="molecule type" value="Genomic_DNA"/>
</dbReference>
<dbReference type="KEGG" id="ohi:H8790_05510"/>
<name>A0A7G9B7C9_9FIRM</name>
<dbReference type="PANTHER" id="PTHR31209:SF4">
    <property type="entry name" value="2,3-BISPHOSPHOGLYCERATE-INDEPENDENT PHOSPHOGLYCERATE MUTASE"/>
    <property type="match status" value="1"/>
</dbReference>
<sequence>MKYILVIGDGMADNPVVELGGKTPLETAKKPTIDRLAAQGQVGHVVNCPEPLPAGSETAILSIFGCDPLRYFTGRSPMEAAASGIELHPGDVAYRCNLIALSDEGGALAQRRILSHSAGSIEGADALRVMEILEGDEAFRKLEEEAGMEIHRFPAFRQIAVQHGGDVEGIRLIPPHDHLGEAAGPLLPSGNQNAKMLLELEEVAHRILDRHPFNEKRRKEGKLPANGIWFWAEGTAVELPDFQKAYGHWGGVISAVPLCHGIGVLRGLRQIEVEGATGELDTNFEGKMQAAYDLLHTEADFVCIHVEAPDECTHNGDLKGKLQAIEWLDSRLLTPLLKRLDGESMDYRVLLLSDHKTLTATRGHAGGPVPFLLYQSGVDSGQGGVYDEKAGLAGRCVSAGCELLEYLFGRRQL</sequence>
<evidence type="ECO:0000256" key="5">
    <source>
        <dbReference type="ARBA" id="ARBA00023152"/>
    </source>
</evidence>
<comment type="function">
    <text evidence="2">Catalyzes the interconversion of 2-phosphoglycerate and 3-phosphoglycerate.</text>
</comment>
<dbReference type="InterPro" id="IPR017850">
    <property type="entry name" value="Alkaline_phosphatase_core_sf"/>
</dbReference>
<keyword evidence="5" id="KW-0324">Glycolysis</keyword>
<evidence type="ECO:0000256" key="1">
    <source>
        <dbReference type="ARBA" id="ARBA00000370"/>
    </source>
</evidence>
<evidence type="ECO:0000313" key="9">
    <source>
        <dbReference type="Proteomes" id="UP000515960"/>
    </source>
</evidence>
<dbReference type="RefSeq" id="WP_187333892.1">
    <property type="nucleotide sequence ID" value="NZ_CP060490.1"/>
</dbReference>
<dbReference type="GO" id="GO:0004619">
    <property type="term" value="F:phosphoglycerate mutase activity"/>
    <property type="evidence" value="ECO:0007669"/>
    <property type="project" value="UniProtKB-EC"/>
</dbReference>
<dbReference type="EC" id="5.4.2.12" evidence="8"/>
<comment type="similarity">
    <text evidence="4">Belongs to the BPG-independent phosphoglycerate mutase family. A-PGAM subfamily.</text>
</comment>
<evidence type="ECO:0000256" key="2">
    <source>
        <dbReference type="ARBA" id="ARBA00002315"/>
    </source>
</evidence>
<evidence type="ECO:0000256" key="6">
    <source>
        <dbReference type="ARBA" id="ARBA00023235"/>
    </source>
</evidence>
<dbReference type="GO" id="GO:0046872">
    <property type="term" value="F:metal ion binding"/>
    <property type="evidence" value="ECO:0007669"/>
    <property type="project" value="InterPro"/>
</dbReference>
<dbReference type="GO" id="GO:0006096">
    <property type="term" value="P:glycolytic process"/>
    <property type="evidence" value="ECO:0007669"/>
    <property type="project" value="UniProtKB-KW"/>
</dbReference>
<dbReference type="NCBIfam" id="TIGR00306">
    <property type="entry name" value="apgM"/>
    <property type="match status" value="1"/>
</dbReference>
<gene>
    <name evidence="8" type="primary">apgM</name>
    <name evidence="8" type="ORF">H8790_05510</name>
</gene>
<keyword evidence="9" id="KW-1185">Reference proteome</keyword>
<comment type="catalytic activity">
    <reaction evidence="1">
        <text>(2R)-2-phosphoglycerate = (2R)-3-phosphoglycerate</text>
        <dbReference type="Rhea" id="RHEA:15901"/>
        <dbReference type="ChEBI" id="CHEBI:58272"/>
        <dbReference type="ChEBI" id="CHEBI:58289"/>
        <dbReference type="EC" id="5.4.2.12"/>
    </reaction>
</comment>
<reference evidence="8 9" key="1">
    <citation type="submission" date="2020-08" db="EMBL/GenBank/DDBJ databases">
        <authorList>
            <person name="Liu C."/>
            <person name="Sun Q."/>
        </authorList>
    </citation>
    <scope>NUCLEOTIDE SEQUENCE [LARGE SCALE GENOMIC DNA]</scope>
    <source>
        <strain evidence="8 9">NSJ-62</strain>
    </source>
</reference>
<dbReference type="CDD" id="cd16011">
    <property type="entry name" value="iPGM_like"/>
    <property type="match status" value="1"/>
</dbReference>
<proteinExistence type="inferred from homology"/>
<keyword evidence="6 8" id="KW-0413">Isomerase</keyword>
<dbReference type="AlphaFoldDB" id="A0A7G9B7C9"/>
<evidence type="ECO:0000256" key="4">
    <source>
        <dbReference type="ARBA" id="ARBA00005524"/>
    </source>
</evidence>
<dbReference type="Proteomes" id="UP000515960">
    <property type="component" value="Chromosome"/>
</dbReference>
<evidence type="ECO:0000256" key="3">
    <source>
        <dbReference type="ARBA" id="ARBA00004921"/>
    </source>
</evidence>
<dbReference type="PIRSF" id="PIRSF006392">
    <property type="entry name" value="IPGAM_arch"/>
    <property type="match status" value="1"/>
</dbReference>
<dbReference type="Pfam" id="PF10143">
    <property type="entry name" value="PhosphMutase"/>
    <property type="match status" value="1"/>
</dbReference>
<organism evidence="8 9">
    <name type="scientific">Oscillibacter hominis</name>
    <dbReference type="NCBI Taxonomy" id="2763056"/>
    <lineage>
        <taxon>Bacteria</taxon>
        <taxon>Bacillati</taxon>
        <taxon>Bacillota</taxon>
        <taxon>Clostridia</taxon>
        <taxon>Eubacteriales</taxon>
        <taxon>Oscillospiraceae</taxon>
        <taxon>Oscillibacter</taxon>
    </lineage>
</organism>
<dbReference type="PANTHER" id="PTHR31209">
    <property type="entry name" value="COFACTOR-INDEPENDENT PHOSPHOGLYCERATE MUTASE"/>
    <property type="match status" value="1"/>
</dbReference>
<feature type="domain" description="Metalloenzyme" evidence="7">
    <location>
        <begin position="1"/>
        <end position="381"/>
    </location>
</feature>
<dbReference type="Pfam" id="PF01676">
    <property type="entry name" value="Metalloenzyme"/>
    <property type="match status" value="1"/>
</dbReference>
<dbReference type="Gene3D" id="3.40.720.10">
    <property type="entry name" value="Alkaline Phosphatase, subunit A"/>
    <property type="match status" value="2"/>
</dbReference>
<evidence type="ECO:0000313" key="8">
    <source>
        <dbReference type="EMBL" id="QNL45460.1"/>
    </source>
</evidence>
<accession>A0A7G9B7C9</accession>
<protein>
    <submittedName>
        <fullName evidence="8">2,3-bisphosphoglycerate-independent phosphoglycerate mutase</fullName>
        <ecNumber evidence="8">5.4.2.12</ecNumber>
    </submittedName>
</protein>